<evidence type="ECO:0000256" key="2">
    <source>
        <dbReference type="ARBA" id="ARBA00022723"/>
    </source>
</evidence>
<feature type="non-terminal residue" evidence="5">
    <location>
        <position position="1"/>
    </location>
</feature>
<dbReference type="GO" id="GO:0003824">
    <property type="term" value="F:catalytic activity"/>
    <property type="evidence" value="ECO:0007669"/>
    <property type="project" value="InterPro"/>
</dbReference>
<keyword evidence="2" id="KW-0479">Metal-binding</keyword>
<gene>
    <name evidence="5" type="ORF">METZ01_LOCUS254040</name>
</gene>
<proteinExistence type="predicted"/>
<protein>
    <recommendedName>
        <fullName evidence="4">HpcH/HpaI aldolase/citrate lyase domain-containing protein</fullName>
    </recommendedName>
</protein>
<dbReference type="AlphaFoldDB" id="A0A382INJ6"/>
<reference evidence="5" key="1">
    <citation type="submission" date="2018-05" db="EMBL/GenBank/DDBJ databases">
        <authorList>
            <person name="Lanie J.A."/>
            <person name="Ng W.-L."/>
            <person name="Kazmierczak K.M."/>
            <person name="Andrzejewski T.M."/>
            <person name="Davidsen T.M."/>
            <person name="Wayne K.J."/>
            <person name="Tettelin H."/>
            <person name="Glass J.I."/>
            <person name="Rusch D."/>
            <person name="Podicherti R."/>
            <person name="Tsui H.-C.T."/>
            <person name="Winkler M.E."/>
        </authorList>
    </citation>
    <scope>NUCLEOTIDE SEQUENCE</scope>
</reference>
<evidence type="ECO:0000256" key="3">
    <source>
        <dbReference type="ARBA" id="ARBA00022842"/>
    </source>
</evidence>
<dbReference type="EMBL" id="UINC01068505">
    <property type="protein sequence ID" value="SVC01186.1"/>
    <property type="molecule type" value="Genomic_DNA"/>
</dbReference>
<dbReference type="InterPro" id="IPR015813">
    <property type="entry name" value="Pyrv/PenolPyrv_kinase-like_dom"/>
</dbReference>
<keyword evidence="3" id="KW-0460">Magnesium</keyword>
<dbReference type="InterPro" id="IPR011206">
    <property type="entry name" value="Citrate_lyase_beta/mcl1/mcl2"/>
</dbReference>
<evidence type="ECO:0000259" key="4">
    <source>
        <dbReference type="Pfam" id="PF03328"/>
    </source>
</evidence>
<dbReference type="Gene3D" id="3.20.20.60">
    <property type="entry name" value="Phosphoenolpyruvate-binding domains"/>
    <property type="match status" value="1"/>
</dbReference>
<evidence type="ECO:0000256" key="1">
    <source>
        <dbReference type="ARBA" id="ARBA00001946"/>
    </source>
</evidence>
<feature type="domain" description="HpcH/HpaI aldolase/citrate lyase" evidence="4">
    <location>
        <begin position="21"/>
        <end position="235"/>
    </location>
</feature>
<dbReference type="InterPro" id="IPR005000">
    <property type="entry name" value="Aldolase/citrate-lyase_domain"/>
</dbReference>
<feature type="non-terminal residue" evidence="5">
    <location>
        <position position="281"/>
    </location>
</feature>
<evidence type="ECO:0000313" key="5">
    <source>
        <dbReference type="EMBL" id="SVC01186.1"/>
    </source>
</evidence>
<dbReference type="PANTHER" id="PTHR32308">
    <property type="entry name" value="LYASE BETA SUBUNIT, PUTATIVE (AFU_ORTHOLOGUE AFUA_4G13030)-RELATED"/>
    <property type="match status" value="1"/>
</dbReference>
<comment type="cofactor">
    <cofactor evidence="1">
        <name>Mg(2+)</name>
        <dbReference type="ChEBI" id="CHEBI:18420"/>
    </cofactor>
</comment>
<dbReference type="SUPFAM" id="SSF51621">
    <property type="entry name" value="Phosphoenolpyruvate/pyruvate domain"/>
    <property type="match status" value="1"/>
</dbReference>
<name>A0A382INJ6_9ZZZZ</name>
<accession>A0A382INJ6</accession>
<organism evidence="5">
    <name type="scientific">marine metagenome</name>
    <dbReference type="NCBI Taxonomy" id="408172"/>
    <lineage>
        <taxon>unclassified sequences</taxon>
        <taxon>metagenomes</taxon>
        <taxon>ecological metagenomes</taxon>
    </lineage>
</organism>
<dbReference type="Pfam" id="PF03328">
    <property type="entry name" value="HpcH_HpaI"/>
    <property type="match status" value="1"/>
</dbReference>
<dbReference type="InterPro" id="IPR040442">
    <property type="entry name" value="Pyrv_kinase-like_dom_sf"/>
</dbReference>
<dbReference type="PANTHER" id="PTHR32308:SF0">
    <property type="entry name" value="HPCH_HPAI ALDOLASE_CITRATE LYASE DOMAIN-CONTAINING PROTEIN"/>
    <property type="match status" value="1"/>
</dbReference>
<sequence length="281" mass="30790">MDFLTSNCVMANLSFPDQIFKSLLFAPGNKGAILSKLPRSSPDASIIDLEDSVPTDEKENAREITKAIIPELNEEAKKMGLFVRVNALETAHFAEDLSSVISDALTGIIVPKISSKEEANRVSKSLSDFGFENLPIMAGLETVSGLVNALEIAKHPQVKWCYFGAEDYVADLGGVRRTDNREVLLARSQISQATRLGGIHAIDMVVSDFKDEKRFIEEATEARSLGFTGKLCIHPDQVSLANKAFQPTEEELEWAQEVVKEFEKAIGRGEASIAIGSEMID</sequence>
<dbReference type="PIRSF" id="PIRSF015582">
    <property type="entry name" value="Cit_lyase_B"/>
    <property type="match status" value="1"/>
</dbReference>
<dbReference type="GO" id="GO:0006107">
    <property type="term" value="P:oxaloacetate metabolic process"/>
    <property type="evidence" value="ECO:0007669"/>
    <property type="project" value="TreeGrafter"/>
</dbReference>
<dbReference type="GO" id="GO:0000287">
    <property type="term" value="F:magnesium ion binding"/>
    <property type="evidence" value="ECO:0007669"/>
    <property type="project" value="TreeGrafter"/>
</dbReference>